<dbReference type="AlphaFoldDB" id="A0AAV2PSG3"/>
<sequence length="187" mass="20179">PSSVPNALRSTTPPSTTPSSLPTVLPASVNITDPTAPVVSALAIEDFIHQIRFCTSDQPFTLDVPSSDLPVAFNPPSTTTALHRHAFTPVSQRTRSRSRPYPASESRCSTSHRSPTLLQSQARALPGIPSHVIAASQVTPMPSPISGRTWLRPSQSKPPIIFPTTVPTISTGTIPKRYNRFRQQVTP</sequence>
<reference evidence="2 3" key="1">
    <citation type="submission" date="2024-05" db="EMBL/GenBank/DDBJ databases">
        <authorList>
            <person name="Wallberg A."/>
        </authorList>
    </citation>
    <scope>NUCLEOTIDE SEQUENCE [LARGE SCALE GENOMIC DNA]</scope>
</reference>
<protein>
    <submittedName>
        <fullName evidence="2">Uncharacterized protein</fullName>
    </submittedName>
</protein>
<keyword evidence="3" id="KW-1185">Reference proteome</keyword>
<gene>
    <name evidence="2" type="ORF">MNOR_LOCUS3406</name>
</gene>
<evidence type="ECO:0000313" key="3">
    <source>
        <dbReference type="Proteomes" id="UP001497623"/>
    </source>
</evidence>
<evidence type="ECO:0000256" key="1">
    <source>
        <dbReference type="SAM" id="MobiDB-lite"/>
    </source>
</evidence>
<feature type="compositionally biased region" description="Polar residues" evidence="1">
    <location>
        <begin position="106"/>
        <end position="115"/>
    </location>
</feature>
<feature type="compositionally biased region" description="Low complexity" evidence="1">
    <location>
        <begin position="10"/>
        <end position="22"/>
    </location>
</feature>
<feature type="region of interest" description="Disordered" evidence="1">
    <location>
        <begin position="1"/>
        <end position="22"/>
    </location>
</feature>
<name>A0AAV2PSG3_MEGNR</name>
<dbReference type="EMBL" id="CAXKWB010001160">
    <property type="protein sequence ID" value="CAL4063506.1"/>
    <property type="molecule type" value="Genomic_DNA"/>
</dbReference>
<evidence type="ECO:0000313" key="2">
    <source>
        <dbReference type="EMBL" id="CAL4063506.1"/>
    </source>
</evidence>
<dbReference type="Proteomes" id="UP001497623">
    <property type="component" value="Unassembled WGS sequence"/>
</dbReference>
<comment type="caution">
    <text evidence="2">The sequence shown here is derived from an EMBL/GenBank/DDBJ whole genome shotgun (WGS) entry which is preliminary data.</text>
</comment>
<feature type="non-terminal residue" evidence="2">
    <location>
        <position position="1"/>
    </location>
</feature>
<feature type="region of interest" description="Disordered" evidence="1">
    <location>
        <begin position="88"/>
        <end position="115"/>
    </location>
</feature>
<accession>A0AAV2PSG3</accession>
<proteinExistence type="predicted"/>
<organism evidence="2 3">
    <name type="scientific">Meganyctiphanes norvegica</name>
    <name type="common">Northern krill</name>
    <name type="synonym">Thysanopoda norvegica</name>
    <dbReference type="NCBI Taxonomy" id="48144"/>
    <lineage>
        <taxon>Eukaryota</taxon>
        <taxon>Metazoa</taxon>
        <taxon>Ecdysozoa</taxon>
        <taxon>Arthropoda</taxon>
        <taxon>Crustacea</taxon>
        <taxon>Multicrustacea</taxon>
        <taxon>Malacostraca</taxon>
        <taxon>Eumalacostraca</taxon>
        <taxon>Eucarida</taxon>
        <taxon>Euphausiacea</taxon>
        <taxon>Euphausiidae</taxon>
        <taxon>Meganyctiphanes</taxon>
    </lineage>
</organism>